<sequence>MKFFKNKIVWASPVIAFVIIFIFSLTAVPTVQPTPKDLPIAVVNADEGFKAPDQEKMNAGEKVLENIREKSGTSVKWVQVASVEEMKKGMDRQDYYAGLVIPKDFSAKQASLQTAEPEAAQMEVVVNQGMNTAASTMAGQMLNGVVDQLNQSIRTQVMDGMVNQGATSLSMEQAEVLADPIEKKVTNVHIPGENSANGNSPVSLFQPLWMASLGSAALIFFLVRKGTVSSRKQSLLVKAGQAAVGMVIALVVGFGLSWVASDIVGIHIPDYMDTAIFLAITSYSFYLMISAVLAILGSKGLPVFGLMLFFGLPLLTLAPEMLPTFYQDWIYPWLPMRFMVEGLREMFFFDHGLVWNGPLESLTAIGVVSLIVLLLSGFIHGAHCIESEKFAFDNGKTT</sequence>
<dbReference type="RefSeq" id="WP_053429158.1">
    <property type="nucleotide sequence ID" value="NZ_LGUE01000005.1"/>
</dbReference>
<dbReference type="GO" id="GO:0016020">
    <property type="term" value="C:membrane"/>
    <property type="evidence" value="ECO:0007669"/>
    <property type="project" value="UniProtKB-SubCell"/>
</dbReference>
<dbReference type="Pfam" id="PF12698">
    <property type="entry name" value="ABC2_membrane_3"/>
    <property type="match status" value="1"/>
</dbReference>
<comment type="caution">
    <text evidence="7">The sequence shown here is derived from an EMBL/GenBank/DDBJ whole genome shotgun (WGS) entry which is preliminary data.</text>
</comment>
<keyword evidence="4 5" id="KW-0472">Membrane</keyword>
<dbReference type="InterPro" id="IPR013525">
    <property type="entry name" value="ABC2_TM"/>
</dbReference>
<feature type="transmembrane region" description="Helical" evidence="5">
    <location>
        <begin position="235"/>
        <end position="256"/>
    </location>
</feature>
<feature type="transmembrane region" description="Helical" evidence="5">
    <location>
        <begin position="361"/>
        <end position="379"/>
    </location>
</feature>
<evidence type="ECO:0000313" key="8">
    <source>
        <dbReference type="Proteomes" id="UP000037405"/>
    </source>
</evidence>
<dbReference type="Proteomes" id="UP000037405">
    <property type="component" value="Unassembled WGS sequence"/>
</dbReference>
<feature type="transmembrane region" description="Helical" evidence="5">
    <location>
        <begin position="276"/>
        <end position="296"/>
    </location>
</feature>
<dbReference type="EMBL" id="LGUE01000005">
    <property type="protein sequence ID" value="KON83747.1"/>
    <property type="molecule type" value="Genomic_DNA"/>
</dbReference>
<evidence type="ECO:0000256" key="4">
    <source>
        <dbReference type="ARBA" id="ARBA00023136"/>
    </source>
</evidence>
<reference evidence="8" key="1">
    <citation type="submission" date="2015-07" db="EMBL/GenBank/DDBJ databases">
        <title>Fjat-14235 jcm11544.</title>
        <authorList>
            <person name="Liu B."/>
            <person name="Wang J."/>
            <person name="Zhu Y."/>
            <person name="Liu G."/>
            <person name="Chen Q."/>
            <person name="Chen Z."/>
            <person name="Lan J."/>
            <person name="Che J."/>
            <person name="Ge C."/>
            <person name="Shi H."/>
            <person name="Pan Z."/>
            <person name="Liu X."/>
        </authorList>
    </citation>
    <scope>NUCLEOTIDE SEQUENCE [LARGE SCALE GENOMIC DNA]</scope>
    <source>
        <strain evidence="8">JCM 11544</strain>
    </source>
</reference>
<keyword evidence="8" id="KW-1185">Reference proteome</keyword>
<gene>
    <name evidence="7" type="ORF">AF331_16390</name>
</gene>
<name>A0A0M0G2B3_9BACI</name>
<feature type="transmembrane region" description="Helical" evidence="5">
    <location>
        <begin position="204"/>
        <end position="223"/>
    </location>
</feature>
<feature type="domain" description="ABC-2 type transporter transmembrane" evidence="6">
    <location>
        <begin position="15"/>
        <end position="375"/>
    </location>
</feature>
<dbReference type="STRING" id="189381.GCA_900166615_02139"/>
<protein>
    <submittedName>
        <fullName evidence="7">Phage infection protein</fullName>
    </submittedName>
</protein>
<dbReference type="GO" id="GO:0140359">
    <property type="term" value="F:ABC-type transporter activity"/>
    <property type="evidence" value="ECO:0007669"/>
    <property type="project" value="InterPro"/>
</dbReference>
<proteinExistence type="predicted"/>
<accession>A0A0M0G2B3</accession>
<evidence type="ECO:0000256" key="1">
    <source>
        <dbReference type="ARBA" id="ARBA00004141"/>
    </source>
</evidence>
<dbReference type="PANTHER" id="PTHR43077:SF5">
    <property type="entry name" value="PHAGE INFECTION PROTEIN"/>
    <property type="match status" value="1"/>
</dbReference>
<dbReference type="PATRIC" id="fig|189381.12.peg.4270"/>
<dbReference type="AlphaFoldDB" id="A0A0M0G2B3"/>
<dbReference type="InterPro" id="IPR051328">
    <property type="entry name" value="T7SS_ABC-Transporter"/>
</dbReference>
<organism evidence="7 8">
    <name type="scientific">Rossellomorea marisflavi</name>
    <dbReference type="NCBI Taxonomy" id="189381"/>
    <lineage>
        <taxon>Bacteria</taxon>
        <taxon>Bacillati</taxon>
        <taxon>Bacillota</taxon>
        <taxon>Bacilli</taxon>
        <taxon>Bacillales</taxon>
        <taxon>Bacillaceae</taxon>
        <taxon>Rossellomorea</taxon>
    </lineage>
</organism>
<evidence type="ECO:0000256" key="3">
    <source>
        <dbReference type="ARBA" id="ARBA00022989"/>
    </source>
</evidence>
<feature type="transmembrane region" description="Helical" evidence="5">
    <location>
        <begin position="303"/>
        <end position="326"/>
    </location>
</feature>
<evidence type="ECO:0000256" key="2">
    <source>
        <dbReference type="ARBA" id="ARBA00022692"/>
    </source>
</evidence>
<evidence type="ECO:0000259" key="6">
    <source>
        <dbReference type="Pfam" id="PF12698"/>
    </source>
</evidence>
<evidence type="ECO:0000313" key="7">
    <source>
        <dbReference type="EMBL" id="KON83747.1"/>
    </source>
</evidence>
<dbReference type="Gene3D" id="3.40.1710.10">
    <property type="entry name" value="abc type-2 transporter like domain"/>
    <property type="match status" value="1"/>
</dbReference>
<keyword evidence="2 5" id="KW-0812">Transmembrane</keyword>
<keyword evidence="3 5" id="KW-1133">Transmembrane helix</keyword>
<evidence type="ECO:0000256" key="5">
    <source>
        <dbReference type="SAM" id="Phobius"/>
    </source>
</evidence>
<comment type="subcellular location">
    <subcellularLocation>
        <location evidence="1">Membrane</location>
        <topology evidence="1">Multi-pass membrane protein</topology>
    </subcellularLocation>
</comment>
<dbReference type="PANTHER" id="PTHR43077">
    <property type="entry name" value="TRANSPORT PERMEASE YVFS-RELATED"/>
    <property type="match status" value="1"/>
</dbReference>
<dbReference type="OrthoDB" id="2406134at2"/>